<accession>A0ABM7LY16</accession>
<evidence type="ECO:0000313" key="3">
    <source>
        <dbReference type="Proteomes" id="UP000676967"/>
    </source>
</evidence>
<dbReference type="PANTHER" id="PTHR43798">
    <property type="entry name" value="MONOACYLGLYCEROL LIPASE"/>
    <property type="match status" value="1"/>
</dbReference>
<protein>
    <recommendedName>
        <fullName evidence="1">AB hydrolase-1 domain-containing protein</fullName>
    </recommendedName>
</protein>
<name>A0ABM7LY16_9ACTN</name>
<dbReference type="Pfam" id="PF00561">
    <property type="entry name" value="Abhydrolase_1"/>
    <property type="match status" value="1"/>
</dbReference>
<dbReference type="EMBL" id="AP023356">
    <property type="protein sequence ID" value="BCJ44136.1"/>
    <property type="molecule type" value="Genomic_DNA"/>
</dbReference>
<dbReference type="InterPro" id="IPR050266">
    <property type="entry name" value="AB_hydrolase_sf"/>
</dbReference>
<gene>
    <name evidence="2" type="ORF">Aiant_47930</name>
</gene>
<feature type="domain" description="AB hydrolase-1" evidence="1">
    <location>
        <begin position="31"/>
        <end position="151"/>
    </location>
</feature>
<dbReference type="PANTHER" id="PTHR43798:SF33">
    <property type="entry name" value="HYDROLASE, PUTATIVE (AFU_ORTHOLOGUE AFUA_2G14860)-RELATED"/>
    <property type="match status" value="1"/>
</dbReference>
<dbReference type="Proteomes" id="UP000676967">
    <property type="component" value="Chromosome"/>
</dbReference>
<dbReference type="RefSeq" id="WP_189329059.1">
    <property type="nucleotide sequence ID" value="NZ_AP023356.1"/>
</dbReference>
<sequence length="229" mass="24850">MEPALAAHPFIELPDYDRVPGTAAGSAPGSMLLVHGFGGDKNQLRELGDALCPAGSAAFYPSLRAHGASPKPIWGYSVLDFAADLHRIADVFPQEIHAVGYSYGALVSAISATTWGARRIRSLVVIDQSFAAHPEEHEVDEWVEGSLLRWHYDFTHMLDLLQLLEVPVLVLASPDSGTISPAEEKELLARQSPLLTYRHISGSHATCYRDTPHLTGLIADFYRSLPAAG</sequence>
<proteinExistence type="predicted"/>
<evidence type="ECO:0000313" key="2">
    <source>
        <dbReference type="EMBL" id="BCJ44136.1"/>
    </source>
</evidence>
<dbReference type="InterPro" id="IPR029058">
    <property type="entry name" value="AB_hydrolase_fold"/>
</dbReference>
<keyword evidence="3" id="KW-1185">Reference proteome</keyword>
<evidence type="ECO:0000259" key="1">
    <source>
        <dbReference type="Pfam" id="PF00561"/>
    </source>
</evidence>
<reference evidence="2 3" key="1">
    <citation type="submission" date="2020-08" db="EMBL/GenBank/DDBJ databases">
        <title>Whole genome shotgun sequence of Actinoplanes ianthinogenes NBRC 13996.</title>
        <authorList>
            <person name="Komaki H."/>
            <person name="Tamura T."/>
        </authorList>
    </citation>
    <scope>NUCLEOTIDE SEQUENCE [LARGE SCALE GENOMIC DNA]</scope>
    <source>
        <strain evidence="2 3">NBRC 13996</strain>
    </source>
</reference>
<dbReference type="InterPro" id="IPR000073">
    <property type="entry name" value="AB_hydrolase_1"/>
</dbReference>
<organism evidence="2 3">
    <name type="scientific">Actinoplanes ianthinogenes</name>
    <dbReference type="NCBI Taxonomy" id="122358"/>
    <lineage>
        <taxon>Bacteria</taxon>
        <taxon>Bacillati</taxon>
        <taxon>Actinomycetota</taxon>
        <taxon>Actinomycetes</taxon>
        <taxon>Micromonosporales</taxon>
        <taxon>Micromonosporaceae</taxon>
        <taxon>Actinoplanes</taxon>
    </lineage>
</organism>
<dbReference type="SUPFAM" id="SSF53474">
    <property type="entry name" value="alpha/beta-Hydrolases"/>
    <property type="match status" value="1"/>
</dbReference>
<dbReference type="Gene3D" id="3.40.50.1820">
    <property type="entry name" value="alpha/beta hydrolase"/>
    <property type="match status" value="1"/>
</dbReference>